<dbReference type="RefSeq" id="WP_133674044.1">
    <property type="nucleotide sequence ID" value="NZ_BSPM01000007.1"/>
</dbReference>
<name>A0A4R6R9H9_9HYPH</name>
<evidence type="ECO:0000313" key="3">
    <source>
        <dbReference type="Proteomes" id="UP000294547"/>
    </source>
</evidence>
<dbReference type="AlphaFoldDB" id="A0A4R6R9H9"/>
<sequence length="123" mass="11977">MTPTAGRVARVWATIVLVWAIVLQSLVPVVAAAVPDDAGLHVLCAGAADAAPAAPVSDGAHRALCCVLCAGAAAVAPPAPPVAAARVPVGRSVVPPSSPRHAAAPPPSPRGRPAVPRAPPVPA</sequence>
<accession>A0A4R6R9H9</accession>
<dbReference type="Pfam" id="PF11162">
    <property type="entry name" value="DUF2946"/>
    <property type="match status" value="1"/>
</dbReference>
<organism evidence="2 3">
    <name type="scientific">Oharaeibacter diazotrophicus</name>
    <dbReference type="NCBI Taxonomy" id="1920512"/>
    <lineage>
        <taxon>Bacteria</taxon>
        <taxon>Pseudomonadati</taxon>
        <taxon>Pseudomonadota</taxon>
        <taxon>Alphaproteobacteria</taxon>
        <taxon>Hyphomicrobiales</taxon>
        <taxon>Pleomorphomonadaceae</taxon>
        <taxon>Oharaeibacter</taxon>
    </lineage>
</organism>
<protein>
    <recommendedName>
        <fullName evidence="4">DUF2946 family protein</fullName>
    </recommendedName>
</protein>
<feature type="region of interest" description="Disordered" evidence="1">
    <location>
        <begin position="91"/>
        <end position="123"/>
    </location>
</feature>
<evidence type="ECO:0008006" key="4">
    <source>
        <dbReference type="Google" id="ProtNLM"/>
    </source>
</evidence>
<gene>
    <name evidence="2" type="ORF">EDD54_3908</name>
</gene>
<evidence type="ECO:0000313" key="2">
    <source>
        <dbReference type="EMBL" id="TDP82639.1"/>
    </source>
</evidence>
<proteinExistence type="predicted"/>
<feature type="compositionally biased region" description="Pro residues" evidence="1">
    <location>
        <begin position="104"/>
        <end position="123"/>
    </location>
</feature>
<dbReference type="Proteomes" id="UP000294547">
    <property type="component" value="Unassembled WGS sequence"/>
</dbReference>
<dbReference type="InterPro" id="IPR021333">
    <property type="entry name" value="DUF2946"/>
</dbReference>
<feature type="compositionally biased region" description="Low complexity" evidence="1">
    <location>
        <begin position="91"/>
        <end position="103"/>
    </location>
</feature>
<comment type="caution">
    <text evidence="2">The sequence shown here is derived from an EMBL/GenBank/DDBJ whole genome shotgun (WGS) entry which is preliminary data.</text>
</comment>
<keyword evidence="3" id="KW-1185">Reference proteome</keyword>
<dbReference type="EMBL" id="SNXY01000010">
    <property type="protein sequence ID" value="TDP82639.1"/>
    <property type="molecule type" value="Genomic_DNA"/>
</dbReference>
<evidence type="ECO:0000256" key="1">
    <source>
        <dbReference type="SAM" id="MobiDB-lite"/>
    </source>
</evidence>
<reference evidence="2 3" key="1">
    <citation type="submission" date="2019-03" db="EMBL/GenBank/DDBJ databases">
        <title>Genomic Encyclopedia of Type Strains, Phase IV (KMG-IV): sequencing the most valuable type-strain genomes for metagenomic binning, comparative biology and taxonomic classification.</title>
        <authorList>
            <person name="Goeker M."/>
        </authorList>
    </citation>
    <scope>NUCLEOTIDE SEQUENCE [LARGE SCALE GENOMIC DNA]</scope>
    <source>
        <strain evidence="2 3">DSM 102969</strain>
    </source>
</reference>